<evidence type="ECO:0000313" key="2">
    <source>
        <dbReference type="Proteomes" id="UP000001554"/>
    </source>
</evidence>
<feature type="compositionally biased region" description="Basic and acidic residues" evidence="1">
    <location>
        <begin position="696"/>
        <end position="705"/>
    </location>
</feature>
<keyword evidence="2" id="KW-1185">Reference proteome</keyword>
<feature type="region of interest" description="Disordered" evidence="1">
    <location>
        <begin position="662"/>
        <end position="786"/>
    </location>
</feature>
<gene>
    <name evidence="3" type="primary">LOC118421972</name>
</gene>
<dbReference type="RefSeq" id="XP_035685368.1">
    <property type="nucleotide sequence ID" value="XM_035829475.1"/>
</dbReference>
<protein>
    <submittedName>
        <fullName evidence="3">Uncharacterized protein LOC118421972</fullName>
    </submittedName>
</protein>
<dbReference type="AlphaFoldDB" id="A0A9J7LNC1"/>
<organism evidence="2 3">
    <name type="scientific">Branchiostoma floridae</name>
    <name type="common">Florida lancelet</name>
    <name type="synonym">Amphioxus</name>
    <dbReference type="NCBI Taxonomy" id="7739"/>
    <lineage>
        <taxon>Eukaryota</taxon>
        <taxon>Metazoa</taxon>
        <taxon>Chordata</taxon>
        <taxon>Cephalochordata</taxon>
        <taxon>Leptocardii</taxon>
        <taxon>Amphioxiformes</taxon>
        <taxon>Branchiostomatidae</taxon>
        <taxon>Branchiostoma</taxon>
    </lineage>
</organism>
<accession>A0A9J7LNC1</accession>
<sequence length="880" mass="96359">MGSNTLCTDRWWFEVRKGDIYAYASGADDVGGDVINVSKTKKPGIVYIEAGGDPGVDFCAVVAKFYVDQNYFCKKFHGLKTAAEFVKKWDDLATFSSKNGKELFDVTASTSQQKGKHRSDVTASTTQQMGKHRGDVTPTTTQQKGKHRGDVTLTTTQQKGSDRDGVTPSTTQQKGKHRGDVTASTSQQKGGGRGDVTASTSQQKGKHRGDVTSSTTQQKGKHRGDVTASTSQQKGGGRGDVTPSTTQQKGKHRGDVTSSTTQQKGKHRGDVTASTSQQKGGGRGDVTASTSQQKGGGRGDVTPSTSQQKGSDRGDVTPTTTQQKGKHRGDVTPTTTQRKGSDRDGVTPSTTQQKGSDRGDVTASTSQQKSTNKRGDLTAQKTTAEEEAMAAIKRHYMGAFDIPIKRLVEPAWKRLVRAADPQHVSNLKQRFIASSGQMTTVLIGNIPEMTTEHYDRTRVDRYRYEVIGGNHTRIALQEILRDTPEKLDVASVHMHIYCGLPDDLAKRVGMAHNNVMNYSKPETTLDQLISMRASLYNKAGFTRAGDMSSVEPPAEKKTKDAWKEGLAVMLRCDGDEETKPRKQLNNRHRRSISLAEMPCAVWNGITEFAKKWEERRILGQKKTELKPTHLGFLDDDDETAKQVSTLQGLNNGELDYKEVMQTSEANKSEKKKNKQKMKAAALQKDGDGGAEELDPEGAKNDKNDGGDDESDLGGLEPEGAKKDNDDRGDEDADVDLQTENRNLLANEDGTLDKIRTSNKRKSSEQEPPSAPVRKSQRSAAHGESQYKADDFVVVPGNVNDGDDIEAWFGRVVSVNLAQKKLRLVWYVPDNQTGIYEREKSNGQSLPATTCAFRDVATTVVFDKDMTLPVEEWVKATNACR</sequence>
<proteinExistence type="predicted"/>
<evidence type="ECO:0000256" key="1">
    <source>
        <dbReference type="SAM" id="MobiDB-lite"/>
    </source>
</evidence>
<dbReference type="KEGG" id="bfo:118421972"/>
<reference evidence="2" key="1">
    <citation type="journal article" date="2020" name="Nat. Ecol. Evol.">
        <title>Deeply conserved synteny resolves early events in vertebrate evolution.</title>
        <authorList>
            <person name="Simakov O."/>
            <person name="Marletaz F."/>
            <person name="Yue J.X."/>
            <person name="O'Connell B."/>
            <person name="Jenkins J."/>
            <person name="Brandt A."/>
            <person name="Calef R."/>
            <person name="Tung C.H."/>
            <person name="Huang T.K."/>
            <person name="Schmutz J."/>
            <person name="Satoh N."/>
            <person name="Yu J.K."/>
            <person name="Putnam N.H."/>
            <person name="Green R.E."/>
            <person name="Rokhsar D.S."/>
        </authorList>
    </citation>
    <scope>NUCLEOTIDE SEQUENCE [LARGE SCALE GENOMIC DNA]</scope>
    <source>
        <strain evidence="2">S238N-H82</strain>
    </source>
</reference>
<dbReference type="OrthoDB" id="6137781at2759"/>
<dbReference type="OMA" id="QQKGKHR"/>
<name>A0A9J7LNC1_BRAFL</name>
<reference evidence="3" key="2">
    <citation type="submission" date="2025-08" db="UniProtKB">
        <authorList>
            <consortium name="RefSeq"/>
        </authorList>
    </citation>
    <scope>IDENTIFICATION</scope>
    <source>
        <strain evidence="3">S238N-H82</strain>
        <tissue evidence="3">Testes</tissue>
    </source>
</reference>
<feature type="compositionally biased region" description="Acidic residues" evidence="1">
    <location>
        <begin position="726"/>
        <end position="736"/>
    </location>
</feature>
<dbReference type="GeneID" id="118421972"/>
<feature type="region of interest" description="Disordered" evidence="1">
    <location>
        <begin position="107"/>
        <end position="381"/>
    </location>
</feature>
<dbReference type="Proteomes" id="UP000001554">
    <property type="component" value="Chromosome 8"/>
</dbReference>
<evidence type="ECO:0000313" key="3">
    <source>
        <dbReference type="RefSeq" id="XP_035685368.1"/>
    </source>
</evidence>